<evidence type="ECO:0000313" key="7">
    <source>
        <dbReference type="Proteomes" id="UP000190744"/>
    </source>
</evidence>
<dbReference type="Proteomes" id="UP000190744">
    <property type="component" value="Unassembled WGS sequence"/>
</dbReference>
<reference evidence="7" key="1">
    <citation type="submission" date="2015-09" db="EMBL/GenBank/DDBJ databases">
        <authorList>
            <person name="Fill T.P."/>
            <person name="Baretta J.F."/>
            <person name="de Almeida L.G."/>
            <person name="Rocha M."/>
            <person name="de Souza D.H."/>
            <person name="Malavazi I."/>
            <person name="Cerdeira L.T."/>
            <person name="Hong H."/>
            <person name="Samborskyy M."/>
            <person name="de Vasconcelos A.T."/>
            <person name="Leadlay P."/>
            <person name="Rodrigues-Filho E."/>
        </authorList>
    </citation>
    <scope>NUCLEOTIDE SEQUENCE [LARGE SCALE GENOMIC DNA]</scope>
    <source>
        <strain evidence="7">LaBioMMi 136</strain>
    </source>
</reference>
<comment type="caution">
    <text evidence="6">The sequence shown here is derived from an EMBL/GenBank/DDBJ whole genome shotgun (WGS) entry which is preliminary data.</text>
</comment>
<dbReference type="GO" id="GO:0071949">
    <property type="term" value="F:FAD binding"/>
    <property type="evidence" value="ECO:0007669"/>
    <property type="project" value="InterPro"/>
</dbReference>
<dbReference type="Gene3D" id="3.30.465.10">
    <property type="match status" value="1"/>
</dbReference>
<accession>A0A1S9RBA2</accession>
<proteinExistence type="inferred from homology"/>
<keyword evidence="3" id="KW-0274">FAD</keyword>
<dbReference type="GO" id="GO:0016491">
    <property type="term" value="F:oxidoreductase activity"/>
    <property type="evidence" value="ECO:0007669"/>
    <property type="project" value="UniProtKB-KW"/>
</dbReference>
<dbReference type="Pfam" id="PF01565">
    <property type="entry name" value="FAD_binding_4"/>
    <property type="match status" value="1"/>
</dbReference>
<dbReference type="InterPro" id="IPR050416">
    <property type="entry name" value="FAD-linked_Oxidoreductase"/>
</dbReference>
<dbReference type="EMBL" id="LJBN01000210">
    <property type="protein sequence ID" value="OOQ82813.1"/>
    <property type="molecule type" value="Genomic_DNA"/>
</dbReference>
<dbReference type="InterPro" id="IPR016166">
    <property type="entry name" value="FAD-bd_PCMH"/>
</dbReference>
<evidence type="ECO:0000256" key="4">
    <source>
        <dbReference type="ARBA" id="ARBA00023002"/>
    </source>
</evidence>
<dbReference type="AlphaFoldDB" id="A0A1S9RBA2"/>
<dbReference type="InterPro" id="IPR006094">
    <property type="entry name" value="Oxid_FAD_bind_N"/>
</dbReference>
<dbReference type="SUPFAM" id="SSF56176">
    <property type="entry name" value="FAD-binding/transporter-associated domain-like"/>
    <property type="match status" value="1"/>
</dbReference>
<dbReference type="Gene3D" id="3.40.462.20">
    <property type="match status" value="1"/>
</dbReference>
<keyword evidence="2" id="KW-0285">Flavoprotein</keyword>
<dbReference type="Gene3D" id="3.30.43.10">
    <property type="entry name" value="Uridine Diphospho-n-acetylenolpyruvylglucosamine Reductase, domain 2"/>
    <property type="match status" value="1"/>
</dbReference>
<dbReference type="InterPro" id="IPR016167">
    <property type="entry name" value="FAD-bd_PCMH_sub1"/>
</dbReference>
<dbReference type="PANTHER" id="PTHR42973:SF34">
    <property type="entry name" value="FAD BINDING DOMAIN PROTEIN (AFU_ORTHOLOGUE AFUA_3G02770)"/>
    <property type="match status" value="1"/>
</dbReference>
<evidence type="ECO:0000256" key="1">
    <source>
        <dbReference type="ARBA" id="ARBA00005466"/>
    </source>
</evidence>
<dbReference type="InterPro" id="IPR016169">
    <property type="entry name" value="FAD-bd_PCMH_sub2"/>
</dbReference>
<gene>
    <name evidence="6" type="ORF">PEBR_37413</name>
</gene>
<feature type="domain" description="FAD-binding PCMH-type" evidence="5">
    <location>
        <begin position="219"/>
        <end position="390"/>
    </location>
</feature>
<evidence type="ECO:0000259" key="5">
    <source>
        <dbReference type="PROSITE" id="PS51387"/>
    </source>
</evidence>
<evidence type="ECO:0000313" key="6">
    <source>
        <dbReference type="EMBL" id="OOQ82813.1"/>
    </source>
</evidence>
<sequence>MSLHHLCGCSAIGVLRTDAWNLQGSERWRCSFSPSNHNNPKSWLRFKFCGRVPPPRLKIQVDFAAGINENGASAGTPEAIRQSNDVHVRLASDRLAEAHPTEATVAPSCHPTDQHTRAIMRAWSLFGALSAAGGVALVTADVIEPSNFNVTEGLEQLGVDVSSIPALESFSGIQTRSTDGACAAACASLKFLYGSQKVNAKNTTLYNNFTNSFWSEQQEEVQPYCVFRPSVNTQVSIAVLLSRLTGCPFAARSGGHAAFSGASSSAGGISIWFKDMNAVTLNADKSVASIEPGNNWLSVYSALEPYGLATIGGRASSIGVGGFVLGGGISYHSNLYGWALDNVQSFEVVTAAGIIVTASETVLPDLYWALRGGGNNFGLVTKYNLYTISCPTMRGGARIFTENYFTEVIDAFINVVNNATSDGKAQQYVAFLQSQGTNLATAELTYVEDVADPEIFQQYRRIPAIADSTSTKTLVEYVKYLESENPFGYREVYWPIAVQLNEEFSNWVVELFMSLIPQVIDLKGAEPVLIYQGITLPMLKNMTNYGGNALGLDASMGPIHLMHVSFWWDDQSDDNTVYEWVHSFWTQVIAKAQDLGIYNEYIYMNYASMFQDPVAGYGEANKNRLQKIAKLYDPTEVYQTLQPGYFKLNGSPVTYSL</sequence>
<evidence type="ECO:0000256" key="3">
    <source>
        <dbReference type="ARBA" id="ARBA00022827"/>
    </source>
</evidence>
<keyword evidence="4" id="KW-0560">Oxidoreductase</keyword>
<dbReference type="InterPro" id="IPR036318">
    <property type="entry name" value="FAD-bd_PCMH-like_sf"/>
</dbReference>
<name>A0A1S9RBA2_PENBI</name>
<dbReference type="PANTHER" id="PTHR42973">
    <property type="entry name" value="BINDING OXIDOREDUCTASE, PUTATIVE (AFU_ORTHOLOGUE AFUA_1G17690)-RELATED"/>
    <property type="match status" value="1"/>
</dbReference>
<evidence type="ECO:0000256" key="2">
    <source>
        <dbReference type="ARBA" id="ARBA00022630"/>
    </source>
</evidence>
<protein>
    <submittedName>
        <fullName evidence="6">FAD binding domain protein</fullName>
    </submittedName>
</protein>
<comment type="similarity">
    <text evidence="1">Belongs to the oxygen-dependent FAD-linked oxidoreductase family.</text>
</comment>
<dbReference type="PROSITE" id="PS51387">
    <property type="entry name" value="FAD_PCMH"/>
    <property type="match status" value="1"/>
</dbReference>
<organism evidence="6 7">
    <name type="scientific">Penicillium brasilianum</name>
    <dbReference type="NCBI Taxonomy" id="104259"/>
    <lineage>
        <taxon>Eukaryota</taxon>
        <taxon>Fungi</taxon>
        <taxon>Dikarya</taxon>
        <taxon>Ascomycota</taxon>
        <taxon>Pezizomycotina</taxon>
        <taxon>Eurotiomycetes</taxon>
        <taxon>Eurotiomycetidae</taxon>
        <taxon>Eurotiales</taxon>
        <taxon>Aspergillaceae</taxon>
        <taxon>Penicillium</taxon>
    </lineage>
</organism>